<sequence>MTSEGEVRWLDDGQQRSWRALMMGMTLLLERLDDDLSREFGMSLTEYEVLVRLSERPGRAMRMAQLADAMAHSRSRVTHTVARMEGAGYVTRGTTPEDGRGVVATMTPEGYDLLVRAAPCHVESVRRNMVDLVDPDDFAAVGRVFDRVADHLVARHPESELR</sequence>
<dbReference type="SUPFAM" id="SSF46785">
    <property type="entry name" value="Winged helix' DNA-binding domain"/>
    <property type="match status" value="1"/>
</dbReference>
<proteinExistence type="predicted"/>
<dbReference type="PANTHER" id="PTHR33164">
    <property type="entry name" value="TRANSCRIPTIONAL REGULATOR, MARR FAMILY"/>
    <property type="match status" value="1"/>
</dbReference>
<comment type="caution">
    <text evidence="2">The sequence shown here is derived from an EMBL/GenBank/DDBJ whole genome shotgun (WGS) entry which is preliminary data.</text>
</comment>
<dbReference type="InterPro" id="IPR036390">
    <property type="entry name" value="WH_DNA-bd_sf"/>
</dbReference>
<dbReference type="EMBL" id="JBHLXH010000001">
    <property type="protein sequence ID" value="MFC0221664.1"/>
    <property type="molecule type" value="Genomic_DNA"/>
</dbReference>
<dbReference type="Gene3D" id="1.10.10.10">
    <property type="entry name" value="Winged helix-like DNA-binding domain superfamily/Winged helix DNA-binding domain"/>
    <property type="match status" value="1"/>
</dbReference>
<dbReference type="PROSITE" id="PS50995">
    <property type="entry name" value="HTH_MARR_2"/>
    <property type="match status" value="1"/>
</dbReference>
<dbReference type="RefSeq" id="WP_378517338.1">
    <property type="nucleotide sequence ID" value="NZ_CBCSDI010000011.1"/>
</dbReference>
<dbReference type="InterPro" id="IPR039422">
    <property type="entry name" value="MarR/SlyA-like"/>
</dbReference>
<organism evidence="2 3">
    <name type="scientific">Nocardioides zeicaulis</name>
    <dbReference type="NCBI Taxonomy" id="1776857"/>
    <lineage>
        <taxon>Bacteria</taxon>
        <taxon>Bacillati</taxon>
        <taxon>Actinomycetota</taxon>
        <taxon>Actinomycetes</taxon>
        <taxon>Propionibacteriales</taxon>
        <taxon>Nocardioidaceae</taxon>
        <taxon>Nocardioides</taxon>
    </lineage>
</organism>
<evidence type="ECO:0000259" key="1">
    <source>
        <dbReference type="PROSITE" id="PS50995"/>
    </source>
</evidence>
<dbReference type="SMART" id="SM00347">
    <property type="entry name" value="HTH_MARR"/>
    <property type="match status" value="1"/>
</dbReference>
<dbReference type="Pfam" id="PF12802">
    <property type="entry name" value="MarR_2"/>
    <property type="match status" value="1"/>
</dbReference>
<reference evidence="2 3" key="1">
    <citation type="submission" date="2024-09" db="EMBL/GenBank/DDBJ databases">
        <authorList>
            <person name="Sun Q."/>
            <person name="Mori K."/>
        </authorList>
    </citation>
    <scope>NUCLEOTIDE SEQUENCE [LARGE SCALE GENOMIC DNA]</scope>
    <source>
        <strain evidence="2 3">CCM 8654</strain>
    </source>
</reference>
<gene>
    <name evidence="2" type="ORF">ACFFJG_04150</name>
</gene>
<name>A0ABV6DY51_9ACTN</name>
<dbReference type="Proteomes" id="UP001589698">
    <property type="component" value="Unassembled WGS sequence"/>
</dbReference>
<keyword evidence="3" id="KW-1185">Reference proteome</keyword>
<evidence type="ECO:0000313" key="2">
    <source>
        <dbReference type="EMBL" id="MFC0221664.1"/>
    </source>
</evidence>
<dbReference type="InterPro" id="IPR000835">
    <property type="entry name" value="HTH_MarR-typ"/>
</dbReference>
<accession>A0ABV6DY51</accession>
<dbReference type="InterPro" id="IPR036388">
    <property type="entry name" value="WH-like_DNA-bd_sf"/>
</dbReference>
<protein>
    <submittedName>
        <fullName evidence="2">MarR family winged helix-turn-helix transcriptional regulator</fullName>
    </submittedName>
</protein>
<feature type="domain" description="HTH marR-type" evidence="1">
    <location>
        <begin position="18"/>
        <end position="150"/>
    </location>
</feature>
<dbReference type="PANTHER" id="PTHR33164:SF99">
    <property type="entry name" value="MARR FAMILY REGULATORY PROTEIN"/>
    <property type="match status" value="1"/>
</dbReference>
<evidence type="ECO:0000313" key="3">
    <source>
        <dbReference type="Proteomes" id="UP001589698"/>
    </source>
</evidence>